<dbReference type="Pfam" id="PF07585">
    <property type="entry name" value="BBP7"/>
    <property type="match status" value="1"/>
</dbReference>
<dbReference type="InterPro" id="IPR011446">
    <property type="entry name" value="BBP7"/>
</dbReference>
<dbReference type="OrthoDB" id="8212403at2"/>
<name>A0A517YKQ7_9BACT</name>
<reference evidence="2 3" key="1">
    <citation type="submission" date="2019-02" db="EMBL/GenBank/DDBJ databases">
        <title>Deep-cultivation of Planctomycetes and their phenomic and genomic characterization uncovers novel biology.</title>
        <authorList>
            <person name="Wiegand S."/>
            <person name="Jogler M."/>
            <person name="Boedeker C."/>
            <person name="Pinto D."/>
            <person name="Vollmers J."/>
            <person name="Rivas-Marin E."/>
            <person name="Kohn T."/>
            <person name="Peeters S.H."/>
            <person name="Heuer A."/>
            <person name="Rast P."/>
            <person name="Oberbeckmann S."/>
            <person name="Bunk B."/>
            <person name="Jeske O."/>
            <person name="Meyerdierks A."/>
            <person name="Storesund J.E."/>
            <person name="Kallscheuer N."/>
            <person name="Luecker S."/>
            <person name="Lage O.M."/>
            <person name="Pohl T."/>
            <person name="Merkel B.J."/>
            <person name="Hornburger P."/>
            <person name="Mueller R.-W."/>
            <person name="Bruemmer F."/>
            <person name="Labrenz M."/>
            <person name="Spormann A.M."/>
            <person name="Op den Camp H."/>
            <person name="Overmann J."/>
            <person name="Amann R."/>
            <person name="Jetten M.S.M."/>
            <person name="Mascher T."/>
            <person name="Medema M.H."/>
            <person name="Devos D.P."/>
            <person name="Kaster A.-K."/>
            <person name="Ovreas L."/>
            <person name="Rohde M."/>
            <person name="Galperin M.Y."/>
            <person name="Jogler C."/>
        </authorList>
    </citation>
    <scope>NUCLEOTIDE SEQUENCE [LARGE SCALE GENOMIC DNA]</scope>
    <source>
        <strain evidence="2 3">ETA_A8</strain>
    </source>
</reference>
<keyword evidence="3" id="KW-1185">Reference proteome</keyword>
<evidence type="ECO:0000313" key="3">
    <source>
        <dbReference type="Proteomes" id="UP000315017"/>
    </source>
</evidence>
<accession>A0A517YKQ7</accession>
<sequence length="579" mass="62583">MRDIFGCKTAVTRKVDANCQVHSTGTPCFAEKLDATGTCSGCQGILRHGSPPETFPSTYESSPMTERKQIVGLSSLRCTWPDCTWLAALVVVAAIASSAQGQTRPVPRGAVSPYRARPAAWQNTDPNQFPAEQAPMLEQSMPQGRAAPHQAQPQSRLVNPPPAAPQSSYPQGGPVHQDFAAESLDQWMQGDGGCATCGPGGCGPSCGPSSCGPRCCGPGGCLNCPSPEDPCFRCRPNLWWFDADLMLGFRKGRSYPPLVTTDPSTEDSTTSGVLPNATILYGDDAEGRNTQMQPGARFDFGTWLNDCQSIGFGGRYFFLGADNADFSTNSGEHAVLAIPFFSLDLGAPAALLLAHPDVGGELRTGAVSIRASNEVYGFDAYARFLYCRTPNGRVDFVTGWRTTTVIDYFTLRMQTDGNQVDNDVRLFDQFDTRNTFNGVTFGMLTEYQCCCMTLKTRTRISVGNMHQQVDINGGTTVNGVLDQNEPGGLFTAESNIGNHSQDQFAAMSEAGVSLGYFINPNVQFTVGYNLLYWSNVVRPGAQIDTTIDDVNVPPTRPTFNFNTSSFWVQSVTLGLNCEF</sequence>
<protein>
    <submittedName>
        <fullName evidence="2">Uncharacterized protein</fullName>
    </submittedName>
</protein>
<dbReference type="AlphaFoldDB" id="A0A517YKQ7"/>
<organism evidence="2 3">
    <name type="scientific">Anatilimnocola aggregata</name>
    <dbReference type="NCBI Taxonomy" id="2528021"/>
    <lineage>
        <taxon>Bacteria</taxon>
        <taxon>Pseudomonadati</taxon>
        <taxon>Planctomycetota</taxon>
        <taxon>Planctomycetia</taxon>
        <taxon>Pirellulales</taxon>
        <taxon>Pirellulaceae</taxon>
        <taxon>Anatilimnocola</taxon>
    </lineage>
</organism>
<evidence type="ECO:0000313" key="2">
    <source>
        <dbReference type="EMBL" id="QDU30816.1"/>
    </source>
</evidence>
<dbReference type="EMBL" id="CP036274">
    <property type="protein sequence ID" value="QDU30816.1"/>
    <property type="molecule type" value="Genomic_DNA"/>
</dbReference>
<evidence type="ECO:0000256" key="1">
    <source>
        <dbReference type="SAM" id="MobiDB-lite"/>
    </source>
</evidence>
<dbReference type="KEGG" id="aagg:ETAA8_59650"/>
<dbReference type="Proteomes" id="UP000315017">
    <property type="component" value="Chromosome"/>
</dbReference>
<feature type="region of interest" description="Disordered" evidence="1">
    <location>
        <begin position="141"/>
        <end position="176"/>
    </location>
</feature>
<gene>
    <name evidence="2" type="ORF">ETAA8_59650</name>
</gene>
<proteinExistence type="predicted"/>